<feature type="domain" description="LysM" evidence="3">
    <location>
        <begin position="2"/>
        <end position="46"/>
    </location>
</feature>
<gene>
    <name evidence="5" type="ORF">CU635_06475</name>
    <name evidence="6" type="ORF">CVD25_02320</name>
</gene>
<dbReference type="Pfam" id="PF00704">
    <property type="entry name" value="Glyco_hydro_18"/>
    <property type="match status" value="1"/>
</dbReference>
<evidence type="ECO:0000313" key="5">
    <source>
        <dbReference type="EMBL" id="PLR84394.1"/>
    </source>
</evidence>
<keyword evidence="1" id="KW-0378">Hydrolase</keyword>
<name>A0A2N5GPA2_9BACI</name>
<dbReference type="InterPro" id="IPR036779">
    <property type="entry name" value="LysM_dom_sf"/>
</dbReference>
<dbReference type="InterPro" id="IPR017853">
    <property type="entry name" value="GH"/>
</dbReference>
<dbReference type="EMBL" id="PGVA01000013">
    <property type="protein sequence ID" value="PLR84394.1"/>
    <property type="molecule type" value="Genomic_DNA"/>
</dbReference>
<proteinExistence type="predicted"/>
<dbReference type="PANTHER" id="PTHR46066">
    <property type="entry name" value="CHITINASE DOMAIN-CONTAINING PROTEIN 1 FAMILY MEMBER"/>
    <property type="match status" value="1"/>
</dbReference>
<dbReference type="Gene3D" id="3.10.50.10">
    <property type="match status" value="1"/>
</dbReference>
<dbReference type="InterPro" id="IPR001223">
    <property type="entry name" value="Glyco_hydro18_cat"/>
</dbReference>
<evidence type="ECO:0000256" key="2">
    <source>
        <dbReference type="ARBA" id="ARBA00023295"/>
    </source>
</evidence>
<reference evidence="6 8" key="2">
    <citation type="submission" date="2017-12" db="EMBL/GenBank/DDBJ databases">
        <title>Comparative Functional Genomics of Dry Heat Resistant strains isolated from the Viking Spacecraft.</title>
        <authorList>
            <person name="Seuylemezian A."/>
            <person name="Cooper K."/>
            <person name="Vaishampayan P."/>
        </authorList>
    </citation>
    <scope>NUCLEOTIDE SEQUENCE [LARGE SCALE GENOMIC DNA]</scope>
    <source>
        <strain evidence="6 8">ATCC 29669</strain>
    </source>
</reference>
<feature type="domain" description="GH18" evidence="4">
    <location>
        <begin position="149"/>
        <end position="470"/>
    </location>
</feature>
<dbReference type="InterPro" id="IPR011583">
    <property type="entry name" value="Chitinase_II/V-like_cat"/>
</dbReference>
<dbReference type="PROSITE" id="PS51782">
    <property type="entry name" value="LYSM"/>
    <property type="match status" value="3"/>
</dbReference>
<evidence type="ECO:0000259" key="4">
    <source>
        <dbReference type="PROSITE" id="PS51910"/>
    </source>
</evidence>
<dbReference type="PROSITE" id="PS51910">
    <property type="entry name" value="GH18_2"/>
    <property type="match status" value="1"/>
</dbReference>
<dbReference type="PANTHER" id="PTHR46066:SF2">
    <property type="entry name" value="CHITINASE DOMAIN-CONTAINING PROTEIN 1"/>
    <property type="match status" value="1"/>
</dbReference>
<protein>
    <submittedName>
        <fullName evidence="5">Spore gernimation protein</fullName>
    </submittedName>
</protein>
<dbReference type="InterPro" id="IPR041704">
    <property type="entry name" value="CFLE_GH18"/>
</dbReference>
<feature type="domain" description="LysM" evidence="3">
    <location>
        <begin position="98"/>
        <end position="142"/>
    </location>
</feature>
<dbReference type="SUPFAM" id="SSF54106">
    <property type="entry name" value="LysM domain"/>
    <property type="match status" value="3"/>
</dbReference>
<dbReference type="InterPro" id="IPR029070">
    <property type="entry name" value="Chitinase_insertion_sf"/>
</dbReference>
<dbReference type="AlphaFoldDB" id="A0A2N5GPA2"/>
<feature type="domain" description="LysM" evidence="3">
    <location>
        <begin position="51"/>
        <end position="95"/>
    </location>
</feature>
<dbReference type="CDD" id="cd00118">
    <property type="entry name" value="LysM"/>
    <property type="match status" value="3"/>
</dbReference>
<dbReference type="Proteomes" id="UP000234951">
    <property type="component" value="Unassembled WGS sequence"/>
</dbReference>
<sequence>MVIHVVQRGETLWAISRRYGVAISQIVSANQLENPDRLVVGLALVIPVAYRSHVVRSGETLWMIAQRYGTTVQAIVQANRISDPSRISPGMVLVIPARTHTVQRGETLWQIAQRYGTTVQEIIRANQIQDPNAIFPGTVLTIPFRKPVIDVNAYTINTGETGAREVREVGRYLTYWTPFAYRMREDGGLDAINDVPIIQAAVAERVVPMLCITNFTATDPGSRLAHTILSNTEIQDRLLTNILNIMREKGYRALNVDFENVYPADRELYNQFLQRTVDRLHPEGYLVSTAVAPKTSGEQQGLLYEAHDYPAHGRIVDFVILMTYEWGYRLGPPQAISPLNQIKRVLDYAVSVIPRNKIFFGFQIYARDWVLPHVQGQEAETFSPQEAVRRAIQYGATIQYDPVAQSPFFRYTDAQGRGHEVWFEDARSAQAKFDTVKDYRLPGISYWVLGYPFPQNWLLLEDNFTIRKLR</sequence>
<evidence type="ECO:0000259" key="3">
    <source>
        <dbReference type="PROSITE" id="PS51782"/>
    </source>
</evidence>
<dbReference type="InterPro" id="IPR018392">
    <property type="entry name" value="LysM"/>
</dbReference>
<accession>A0A2N5GPA2</accession>
<evidence type="ECO:0000313" key="7">
    <source>
        <dbReference type="Proteomes" id="UP000234951"/>
    </source>
</evidence>
<dbReference type="SUPFAM" id="SSF51445">
    <property type="entry name" value="(Trans)glycosidases"/>
    <property type="match status" value="1"/>
</dbReference>
<dbReference type="GO" id="GO:0070492">
    <property type="term" value="F:oligosaccharide binding"/>
    <property type="evidence" value="ECO:0007669"/>
    <property type="project" value="TreeGrafter"/>
</dbReference>
<organism evidence="5 7">
    <name type="scientific">Bacillus canaveralius</name>
    <dbReference type="NCBI Taxonomy" id="1403243"/>
    <lineage>
        <taxon>Bacteria</taxon>
        <taxon>Bacillati</taxon>
        <taxon>Bacillota</taxon>
        <taxon>Bacilli</taxon>
        <taxon>Bacillales</taxon>
        <taxon>Bacillaceae</taxon>
        <taxon>Bacillus</taxon>
    </lineage>
</organism>
<dbReference type="Gene3D" id="3.10.350.10">
    <property type="entry name" value="LysM domain"/>
    <property type="match status" value="3"/>
</dbReference>
<dbReference type="Pfam" id="PF01476">
    <property type="entry name" value="LysM"/>
    <property type="match status" value="3"/>
</dbReference>
<evidence type="ECO:0000313" key="8">
    <source>
        <dbReference type="Proteomes" id="UP000235114"/>
    </source>
</evidence>
<reference evidence="5 7" key="1">
    <citation type="submission" date="2017-11" db="EMBL/GenBank/DDBJ databases">
        <title>Comparitive Functional Genomics of Dry Heat Resistant strains isolated from the Viking Spacecraft.</title>
        <authorList>
            <person name="Seuylemezian A."/>
            <person name="Cooper K."/>
            <person name="Vaishampayan P."/>
        </authorList>
    </citation>
    <scope>NUCLEOTIDE SEQUENCE [LARGE SCALE GENOMIC DNA]</scope>
    <source>
        <strain evidence="5 7">M4.6</strain>
    </source>
</reference>
<dbReference type="GO" id="GO:0005975">
    <property type="term" value="P:carbohydrate metabolic process"/>
    <property type="evidence" value="ECO:0007669"/>
    <property type="project" value="InterPro"/>
</dbReference>
<dbReference type="GO" id="GO:0016798">
    <property type="term" value="F:hydrolase activity, acting on glycosyl bonds"/>
    <property type="evidence" value="ECO:0007669"/>
    <property type="project" value="UniProtKB-KW"/>
</dbReference>
<evidence type="ECO:0000256" key="1">
    <source>
        <dbReference type="ARBA" id="ARBA00022801"/>
    </source>
</evidence>
<dbReference type="GO" id="GO:0012505">
    <property type="term" value="C:endomembrane system"/>
    <property type="evidence" value="ECO:0007669"/>
    <property type="project" value="TreeGrafter"/>
</dbReference>
<dbReference type="CDD" id="cd02874">
    <property type="entry name" value="GH18_CFLE_spore_hydrolase"/>
    <property type="match status" value="1"/>
</dbReference>
<comment type="caution">
    <text evidence="5">The sequence shown here is derived from an EMBL/GenBank/DDBJ whole genome shotgun (WGS) entry which is preliminary data.</text>
</comment>
<keyword evidence="8" id="KW-1185">Reference proteome</keyword>
<dbReference type="Gene3D" id="3.20.20.80">
    <property type="entry name" value="Glycosidases"/>
    <property type="match status" value="1"/>
</dbReference>
<keyword evidence="2" id="KW-0326">Glycosidase</keyword>
<dbReference type="SMART" id="SM00636">
    <property type="entry name" value="Glyco_18"/>
    <property type="match status" value="1"/>
</dbReference>
<dbReference type="GO" id="GO:0008061">
    <property type="term" value="F:chitin binding"/>
    <property type="evidence" value="ECO:0007669"/>
    <property type="project" value="InterPro"/>
</dbReference>
<dbReference type="EMBL" id="PGVD01000008">
    <property type="protein sequence ID" value="PLS00604.1"/>
    <property type="molecule type" value="Genomic_DNA"/>
</dbReference>
<evidence type="ECO:0000313" key="6">
    <source>
        <dbReference type="EMBL" id="PLS00604.1"/>
    </source>
</evidence>
<dbReference type="OrthoDB" id="9769314at2"/>
<dbReference type="Proteomes" id="UP000235114">
    <property type="component" value="Unassembled WGS sequence"/>
</dbReference>
<dbReference type="RefSeq" id="WP_101576360.1">
    <property type="nucleotide sequence ID" value="NZ_PGVA01000013.1"/>
</dbReference>
<dbReference type="SMART" id="SM00257">
    <property type="entry name" value="LysM"/>
    <property type="match status" value="3"/>
</dbReference>